<gene>
    <name evidence="2" type="ORF">H7F49_02225</name>
</gene>
<dbReference type="SUPFAM" id="SSF103515">
    <property type="entry name" value="Autotransporter"/>
    <property type="match status" value="1"/>
</dbReference>
<dbReference type="SMART" id="SM00429">
    <property type="entry name" value="IPT"/>
    <property type="match status" value="1"/>
</dbReference>
<dbReference type="Gene3D" id="2.60.40.3440">
    <property type="match status" value="4"/>
</dbReference>
<dbReference type="EMBL" id="JACLAU010000002">
    <property type="protein sequence ID" value="MBC2650515.1"/>
    <property type="molecule type" value="Genomic_DNA"/>
</dbReference>
<dbReference type="InterPro" id="IPR036709">
    <property type="entry name" value="Autotransporte_beta_dom_sf"/>
</dbReference>
<evidence type="ECO:0000313" key="3">
    <source>
        <dbReference type="Proteomes" id="UP000520156"/>
    </source>
</evidence>
<protein>
    <submittedName>
        <fullName evidence="2">Autotransporter domain-containing protein</fullName>
    </submittedName>
</protein>
<dbReference type="Gene3D" id="2.60.40.10">
    <property type="entry name" value="Immunoglobulins"/>
    <property type="match status" value="1"/>
</dbReference>
<organism evidence="2 3">
    <name type="scientific">Novosphingobium aerophilum</name>
    <dbReference type="NCBI Taxonomy" id="2839843"/>
    <lineage>
        <taxon>Bacteria</taxon>
        <taxon>Pseudomonadati</taxon>
        <taxon>Pseudomonadota</taxon>
        <taxon>Alphaproteobacteria</taxon>
        <taxon>Sphingomonadales</taxon>
        <taxon>Sphingomonadaceae</taxon>
        <taxon>Novosphingobium</taxon>
    </lineage>
</organism>
<dbReference type="PROSITE" id="PS51208">
    <property type="entry name" value="AUTOTRANSPORTER"/>
    <property type="match status" value="1"/>
</dbReference>
<accession>A0A7X1F512</accession>
<dbReference type="CDD" id="cd00603">
    <property type="entry name" value="IPT_PCSR"/>
    <property type="match status" value="1"/>
</dbReference>
<comment type="caution">
    <text evidence="2">The sequence shown here is derived from an EMBL/GenBank/DDBJ whole genome shotgun (WGS) entry which is preliminary data.</text>
</comment>
<dbReference type="InterPro" id="IPR002909">
    <property type="entry name" value="IPT_dom"/>
</dbReference>
<dbReference type="Proteomes" id="UP000520156">
    <property type="component" value="Unassembled WGS sequence"/>
</dbReference>
<dbReference type="InterPro" id="IPR005546">
    <property type="entry name" value="Autotransporte_beta"/>
</dbReference>
<dbReference type="Pfam" id="PF01833">
    <property type="entry name" value="TIG"/>
    <property type="match status" value="1"/>
</dbReference>
<sequence length="1045" mass="105657">MVVPTITGISPDSGPVSQVVTITGTGFSSTPGNNTVSFGSVGDGTVTGASATSLTVTAPASGSGAKSVTVTVNGQTTPGSVTYTFIDKPIAADKSNIAVPYASSGVAIDLSGSITGGPHDTITIGADPAHGSLSVAGNVVTYIPAPTYHGTDSFTWAAEGPGGISDFATVTLNVAVPPAPTAADKAGVAVAYESSGTAIDLSDAVSGVHSAIAIGTEPAHGTVSVAGYVVTYIPAASYFGADSFTYTVEGPGGTSIPATVSVTVATPAAPIATDKDGIAVAYDSGGTAIDLSGSIIGVHSGIALATDPTHGTVSIAGDVATYIPATGYFGADSFTYTAQGPGGISAPATVRHTVATPGTPVAGGKTGVAVGYDSPGTEIDLSGEITGVYSQIEIGTEPEHGSVSIAGNVVTYTPGSGYYGADSFSYIATGPGGSSPPATVSLTVATPAAPTAASGSGTVAGRTTSADGSVEIDLSALVSGVYDHVEIRTEPGHGNVTLGNTARVPTGKGALATPSPFIATYTPEVGFAGTDSFTFVAVGPGGTSSPATIAITVVGQVPTAQAKIAKTGDGQMVSVMLTEGAVGGPFTGANVISISPQDSATTAIVASGSGQGADYRLDVTPNHRFGGTIVVTYTLSNMFGPSAPSTVTLTVEARPDPRTDPNVGAISDAQAEATRRFARTQASNFMRRAEQLHNGGGRPGLTMGVTLGSRDGTPSDFRPNEDPEMASIAGMRLPGLNAAHRYSGDVPEADGNPDAPMAVGGEGDGTRPIGSLAIWMGGAIDIGTRDATTDRSKITATTSGLSGGIDIKLDEGLLVGIGGGYGEDISRIGSNARVRSKSSIFAAYASFQPALDMFIDGMIGRGQLDFSTRRLVEAVDSIATAKRDGGYTVAALSLGIDRTDGPLRWSLYGRGEYMDADLGAYVEEGAGRYNLRFDEREVTSLTGTLGGTIQFQRKTGFGFLTPHLRAEWNHEFADVDAQWLDYADIPGEAIYELEGNGWRREQFQLAVGVLFDILKGGWSLDLETGLRAGQGERAATFQAMLSRQF</sequence>
<evidence type="ECO:0000259" key="1">
    <source>
        <dbReference type="PROSITE" id="PS51208"/>
    </source>
</evidence>
<keyword evidence="3" id="KW-1185">Reference proteome</keyword>
<dbReference type="Gene3D" id="2.40.128.130">
    <property type="entry name" value="Autotransporter beta-domain"/>
    <property type="match status" value="1"/>
</dbReference>
<dbReference type="RefSeq" id="WP_185681949.1">
    <property type="nucleotide sequence ID" value="NZ_JACLAU010000002.1"/>
</dbReference>
<evidence type="ECO:0000313" key="2">
    <source>
        <dbReference type="EMBL" id="MBC2650515.1"/>
    </source>
</evidence>
<reference evidence="2 3" key="1">
    <citation type="submission" date="2020-08" db="EMBL/GenBank/DDBJ databases">
        <title>The genome sequence of Novosphingobium flavum 4Y4.</title>
        <authorList>
            <person name="Liu Y."/>
        </authorList>
    </citation>
    <scope>NUCLEOTIDE SEQUENCE [LARGE SCALE GENOMIC DNA]</scope>
    <source>
        <strain evidence="2 3">4Y4</strain>
    </source>
</reference>
<dbReference type="SUPFAM" id="SSF81296">
    <property type="entry name" value="E set domains"/>
    <property type="match status" value="1"/>
</dbReference>
<name>A0A7X1F512_9SPHN</name>
<dbReference type="AlphaFoldDB" id="A0A7X1F512"/>
<dbReference type="InterPro" id="IPR014756">
    <property type="entry name" value="Ig_E-set"/>
</dbReference>
<proteinExistence type="predicted"/>
<dbReference type="Pfam" id="PF03797">
    <property type="entry name" value="Autotransporter"/>
    <property type="match status" value="1"/>
</dbReference>
<dbReference type="InterPro" id="IPR013783">
    <property type="entry name" value="Ig-like_fold"/>
</dbReference>
<feature type="domain" description="Autotransporter" evidence="1">
    <location>
        <begin position="767"/>
        <end position="1045"/>
    </location>
</feature>
<dbReference type="Pfam" id="PF17963">
    <property type="entry name" value="Big_9"/>
    <property type="match status" value="4"/>
</dbReference>
<dbReference type="SMART" id="SM00869">
    <property type="entry name" value="Autotransporter"/>
    <property type="match status" value="1"/>
</dbReference>